<gene>
    <name evidence="6" type="primary">mftE</name>
    <name evidence="6" type="ORF">GCM10010528_05110</name>
</gene>
<keyword evidence="4" id="KW-0862">Zinc</keyword>
<dbReference type="PANTHER" id="PTHR35005:SF1">
    <property type="entry name" value="2-AMINO-5-FORMYLAMINO-6-RIBOSYLAMINOPYRIMIDIN-4(3H)-ONE 5'-MONOPHOSPHATE DEFORMYLASE"/>
    <property type="match status" value="1"/>
</dbReference>
<keyword evidence="7" id="KW-1185">Reference proteome</keyword>
<name>A0ABN3YDJ5_9ACTN</name>
<sequence>MTQAQLGARTSVEVADCKALVLVPLGATEQHGPHLPLDTDTRVAVEVATRAAGRVEALVAPSIGYGASGEHEGFAGTISIGSDVLRDLLVEYGRSACRWASRILFVNGHGGNVAALSEAVVRLRYEGRDAAWFACAPANGDAHAGHTETSMLLSFAPMAVDASAVVVGVSAPLPEIIDDLRRGGVAAISPTGVLGDPTTANAVDGAQIMAQLVQELVDASARWEPSDTGRVR</sequence>
<dbReference type="Pfam" id="PF02633">
    <property type="entry name" value="Creatininase"/>
    <property type="match status" value="1"/>
</dbReference>
<dbReference type="Proteomes" id="UP001501035">
    <property type="component" value="Unassembled WGS sequence"/>
</dbReference>
<protein>
    <submittedName>
        <fullName evidence="6">Mycofactocin biosynthesis peptidyl-dipeptidase MftE</fullName>
    </submittedName>
</protein>
<keyword evidence="3" id="KW-0378">Hydrolase</keyword>
<evidence type="ECO:0000256" key="1">
    <source>
        <dbReference type="ARBA" id="ARBA00001947"/>
    </source>
</evidence>
<evidence type="ECO:0000313" key="7">
    <source>
        <dbReference type="Proteomes" id="UP001501035"/>
    </source>
</evidence>
<keyword evidence="2" id="KW-0479">Metal-binding</keyword>
<dbReference type="InterPro" id="IPR024087">
    <property type="entry name" value="Creatininase-like_sf"/>
</dbReference>
<evidence type="ECO:0000313" key="6">
    <source>
        <dbReference type="EMBL" id="GAA3026366.1"/>
    </source>
</evidence>
<dbReference type="NCBIfam" id="TIGR03964">
    <property type="entry name" value="mycofact_creat"/>
    <property type="match status" value="1"/>
</dbReference>
<comment type="caution">
    <text evidence="6">The sequence shown here is derived from an EMBL/GenBank/DDBJ whole genome shotgun (WGS) entry which is preliminary data.</text>
</comment>
<dbReference type="PANTHER" id="PTHR35005">
    <property type="entry name" value="3-DEHYDRO-SCYLLO-INOSOSE HYDROLASE"/>
    <property type="match status" value="1"/>
</dbReference>
<dbReference type="InterPro" id="IPR003785">
    <property type="entry name" value="Creatininase/forma_Hydrolase"/>
</dbReference>
<proteinExistence type="inferred from homology"/>
<evidence type="ECO:0000256" key="3">
    <source>
        <dbReference type="ARBA" id="ARBA00022801"/>
    </source>
</evidence>
<accession>A0ABN3YDJ5</accession>
<reference evidence="6 7" key="1">
    <citation type="journal article" date="2019" name="Int. J. Syst. Evol. Microbiol.">
        <title>The Global Catalogue of Microorganisms (GCM) 10K type strain sequencing project: providing services to taxonomists for standard genome sequencing and annotation.</title>
        <authorList>
            <consortium name="The Broad Institute Genomics Platform"/>
            <consortium name="The Broad Institute Genome Sequencing Center for Infectious Disease"/>
            <person name="Wu L."/>
            <person name="Ma J."/>
        </authorList>
    </citation>
    <scope>NUCLEOTIDE SEQUENCE [LARGE SCALE GENOMIC DNA]</scope>
    <source>
        <strain evidence="6 7">JCM 14234</strain>
    </source>
</reference>
<dbReference type="EMBL" id="BAAAVS010000008">
    <property type="protein sequence ID" value="GAA3026366.1"/>
    <property type="molecule type" value="Genomic_DNA"/>
</dbReference>
<evidence type="ECO:0000256" key="5">
    <source>
        <dbReference type="ARBA" id="ARBA00024029"/>
    </source>
</evidence>
<organism evidence="6 7">
    <name type="scientific">Gordonia defluvii</name>
    <dbReference type="NCBI Taxonomy" id="283718"/>
    <lineage>
        <taxon>Bacteria</taxon>
        <taxon>Bacillati</taxon>
        <taxon>Actinomycetota</taxon>
        <taxon>Actinomycetes</taxon>
        <taxon>Mycobacteriales</taxon>
        <taxon>Gordoniaceae</taxon>
        <taxon>Gordonia</taxon>
    </lineage>
</organism>
<evidence type="ECO:0000256" key="2">
    <source>
        <dbReference type="ARBA" id="ARBA00022723"/>
    </source>
</evidence>
<evidence type="ECO:0000256" key="4">
    <source>
        <dbReference type="ARBA" id="ARBA00022833"/>
    </source>
</evidence>
<dbReference type="InterPro" id="IPR023871">
    <property type="entry name" value="MftE"/>
</dbReference>
<dbReference type="Gene3D" id="3.40.50.10310">
    <property type="entry name" value="Creatininase"/>
    <property type="match status" value="1"/>
</dbReference>
<comment type="similarity">
    <text evidence="5">Belongs to the creatininase superfamily.</text>
</comment>
<dbReference type="RefSeq" id="WP_344716306.1">
    <property type="nucleotide sequence ID" value="NZ_BAAAVS010000008.1"/>
</dbReference>
<dbReference type="SUPFAM" id="SSF102215">
    <property type="entry name" value="Creatininase"/>
    <property type="match status" value="1"/>
</dbReference>
<comment type="cofactor">
    <cofactor evidence="1">
        <name>Zn(2+)</name>
        <dbReference type="ChEBI" id="CHEBI:29105"/>
    </cofactor>
</comment>